<keyword evidence="2" id="KW-1185">Reference proteome</keyword>
<accession>A0ABN7X1U3</accession>
<proteinExistence type="predicted"/>
<reference evidence="1 2" key="1">
    <citation type="submission" date="2021-06" db="EMBL/GenBank/DDBJ databases">
        <authorList>
            <person name="Kallberg Y."/>
            <person name="Tangrot J."/>
            <person name="Rosling A."/>
        </authorList>
    </citation>
    <scope>NUCLEOTIDE SEQUENCE [LARGE SCALE GENOMIC DNA]</scope>
    <source>
        <strain evidence="1 2">120-4 pot B 10/14</strain>
    </source>
</reference>
<dbReference type="Proteomes" id="UP000789901">
    <property type="component" value="Unassembled WGS sequence"/>
</dbReference>
<comment type="caution">
    <text evidence="1">The sequence shown here is derived from an EMBL/GenBank/DDBJ whole genome shotgun (WGS) entry which is preliminary data.</text>
</comment>
<evidence type="ECO:0000313" key="1">
    <source>
        <dbReference type="EMBL" id="CAG8845997.1"/>
    </source>
</evidence>
<evidence type="ECO:0000313" key="2">
    <source>
        <dbReference type="Proteomes" id="UP000789901"/>
    </source>
</evidence>
<dbReference type="EMBL" id="CAJVQB010081719">
    <property type="protein sequence ID" value="CAG8845997.1"/>
    <property type="molecule type" value="Genomic_DNA"/>
</dbReference>
<feature type="non-terminal residue" evidence="1">
    <location>
        <position position="1"/>
    </location>
</feature>
<sequence>VSGPWKVAVLILCLMGEDMTFEQVHTSFYQALIRIEASSSKKPEIIKKIKQLRQTKE</sequence>
<name>A0ABN7X1U3_GIGMA</name>
<protein>
    <submittedName>
        <fullName evidence="1">847_t:CDS:1</fullName>
    </submittedName>
</protein>
<feature type="non-terminal residue" evidence="1">
    <location>
        <position position="57"/>
    </location>
</feature>
<gene>
    <name evidence="1" type="ORF">GMARGA_LOCUS37942</name>
</gene>
<organism evidence="1 2">
    <name type="scientific">Gigaspora margarita</name>
    <dbReference type="NCBI Taxonomy" id="4874"/>
    <lineage>
        <taxon>Eukaryota</taxon>
        <taxon>Fungi</taxon>
        <taxon>Fungi incertae sedis</taxon>
        <taxon>Mucoromycota</taxon>
        <taxon>Glomeromycotina</taxon>
        <taxon>Glomeromycetes</taxon>
        <taxon>Diversisporales</taxon>
        <taxon>Gigasporaceae</taxon>
        <taxon>Gigaspora</taxon>
    </lineage>
</organism>